<organism evidence="2 3">
    <name type="scientific">Candolleomyces aberdarensis</name>
    <dbReference type="NCBI Taxonomy" id="2316362"/>
    <lineage>
        <taxon>Eukaryota</taxon>
        <taxon>Fungi</taxon>
        <taxon>Dikarya</taxon>
        <taxon>Basidiomycota</taxon>
        <taxon>Agaricomycotina</taxon>
        <taxon>Agaricomycetes</taxon>
        <taxon>Agaricomycetidae</taxon>
        <taxon>Agaricales</taxon>
        <taxon>Agaricineae</taxon>
        <taxon>Psathyrellaceae</taxon>
        <taxon>Candolleomyces</taxon>
    </lineage>
</organism>
<evidence type="ECO:0000313" key="2">
    <source>
        <dbReference type="EMBL" id="RXW13629.1"/>
    </source>
</evidence>
<dbReference type="EMBL" id="SDEE01000868">
    <property type="protein sequence ID" value="RXW13629.1"/>
    <property type="molecule type" value="Genomic_DNA"/>
</dbReference>
<proteinExistence type="inferred from homology"/>
<dbReference type="InterPro" id="IPR004000">
    <property type="entry name" value="Actin"/>
</dbReference>
<dbReference type="Gene3D" id="3.30.420.40">
    <property type="match status" value="2"/>
</dbReference>
<dbReference type="PRINTS" id="PR00190">
    <property type="entry name" value="ACTIN"/>
</dbReference>
<reference evidence="2 3" key="1">
    <citation type="submission" date="2019-01" db="EMBL/GenBank/DDBJ databases">
        <title>Draft genome sequence of Psathyrella aberdarensis IHI B618.</title>
        <authorList>
            <person name="Buettner E."/>
            <person name="Kellner H."/>
        </authorList>
    </citation>
    <scope>NUCLEOTIDE SEQUENCE [LARGE SCALE GENOMIC DNA]</scope>
    <source>
        <strain evidence="2 3">IHI B618</strain>
    </source>
</reference>
<accession>A0A4Q2D3N8</accession>
<comment type="similarity">
    <text evidence="1">Belongs to the actin family.</text>
</comment>
<evidence type="ECO:0008006" key="4">
    <source>
        <dbReference type="Google" id="ProtNLM"/>
    </source>
</evidence>
<dbReference type="FunFam" id="3.30.420.40:FF:000050">
    <property type="entry name" value="Actin, alpha skeletal muscle"/>
    <property type="match status" value="1"/>
</dbReference>
<dbReference type="Gene3D" id="3.90.640.10">
    <property type="entry name" value="Actin, Chain A, domain 4"/>
    <property type="match status" value="1"/>
</dbReference>
<dbReference type="InterPro" id="IPR043129">
    <property type="entry name" value="ATPase_NBD"/>
</dbReference>
<name>A0A4Q2D3N8_9AGAR</name>
<dbReference type="Pfam" id="PF00022">
    <property type="entry name" value="Actin"/>
    <property type="match status" value="1"/>
</dbReference>
<dbReference type="SMART" id="SM00268">
    <property type="entry name" value="ACTIN"/>
    <property type="match status" value="1"/>
</dbReference>
<dbReference type="AlphaFoldDB" id="A0A4Q2D3N8"/>
<comment type="caution">
    <text evidence="2">The sequence shown here is derived from an EMBL/GenBank/DDBJ whole genome shotgun (WGS) entry which is preliminary data.</text>
</comment>
<protein>
    <recommendedName>
        <fullName evidence="4">Actin</fullName>
    </recommendedName>
</protein>
<keyword evidence="3" id="KW-1185">Reference proteome</keyword>
<dbReference type="Proteomes" id="UP000290288">
    <property type="component" value="Unassembled WGS sequence"/>
</dbReference>
<evidence type="ECO:0000313" key="3">
    <source>
        <dbReference type="Proteomes" id="UP000290288"/>
    </source>
</evidence>
<gene>
    <name evidence="2" type="ORF">EST38_g12227</name>
</gene>
<dbReference type="STRING" id="2316362.A0A4Q2D3N8"/>
<dbReference type="FunFam" id="3.30.420.40:FF:000058">
    <property type="entry name" value="Putative actin-related protein 5"/>
    <property type="match status" value="1"/>
</dbReference>
<sequence length="322" mass="35522">MLGQNLLRVYVGNEAIKRRGIMGLKYPIDAGVITNFDNIEELWKYAFMHELYVLPERQSVLLTDSPTNEKSNRETMAQVAFESLNINALNISSQAALALYAAGRTTGIVLDSGEGVTHATTIFNGIPISEAVQKMKIGGKVLSDQLILRLGEKGFPLVTTQERMEARIILMQESYVATNYHKEMELDGPELEPYELPDGTKIVLEALFQPSLHGLDTPMGIHSLVNMSIGRADPSIQTQLYKNIVVAGGNTMFPGFVDRLKAEIVTLAPSDMTVSLAAPSDRHIATWLGGSILSSLSIFNQMLVTKEEYEEKGPSVVHTRWL</sequence>
<dbReference type="PANTHER" id="PTHR11937">
    <property type="entry name" value="ACTIN"/>
    <property type="match status" value="1"/>
</dbReference>
<dbReference type="SUPFAM" id="SSF53067">
    <property type="entry name" value="Actin-like ATPase domain"/>
    <property type="match status" value="2"/>
</dbReference>
<evidence type="ECO:0000256" key="1">
    <source>
        <dbReference type="RuleBase" id="RU000487"/>
    </source>
</evidence>